<organism evidence="2 3">
    <name type="scientific">Mesorhizobium zhangyense</name>
    <dbReference type="NCBI Taxonomy" id="1776730"/>
    <lineage>
        <taxon>Bacteria</taxon>
        <taxon>Pseudomonadati</taxon>
        <taxon>Pseudomonadota</taxon>
        <taxon>Alphaproteobacteria</taxon>
        <taxon>Hyphomicrobiales</taxon>
        <taxon>Phyllobacteriaceae</taxon>
        <taxon>Mesorhizobium</taxon>
    </lineage>
</organism>
<comment type="caution">
    <text evidence="2">The sequence shown here is derived from an EMBL/GenBank/DDBJ whole genome shotgun (WGS) entry which is preliminary data.</text>
</comment>
<gene>
    <name evidence="2" type="ORF">G6N74_01825</name>
</gene>
<accession>A0A7C9R4K4</accession>
<dbReference type="EMBL" id="JAAKZG010000001">
    <property type="protein sequence ID" value="NGN39795.1"/>
    <property type="molecule type" value="Genomic_DNA"/>
</dbReference>
<keyword evidence="1" id="KW-1133">Transmembrane helix</keyword>
<evidence type="ECO:0000313" key="2">
    <source>
        <dbReference type="EMBL" id="NGN39795.1"/>
    </source>
</evidence>
<evidence type="ECO:0000313" key="3">
    <source>
        <dbReference type="Proteomes" id="UP000481252"/>
    </source>
</evidence>
<dbReference type="Proteomes" id="UP000481252">
    <property type="component" value="Unassembled WGS sequence"/>
</dbReference>
<sequence length="55" mass="6099">MIRFVVIALVALLAWFLLVSLVRYLKGANVDWTGLTAAVAFVMLAFYLRHVTGMG</sequence>
<protein>
    <submittedName>
        <fullName evidence="2">Uncharacterized protein</fullName>
    </submittedName>
</protein>
<evidence type="ECO:0000256" key="1">
    <source>
        <dbReference type="SAM" id="Phobius"/>
    </source>
</evidence>
<name>A0A7C9R4K4_9HYPH</name>
<keyword evidence="3" id="KW-1185">Reference proteome</keyword>
<dbReference type="RefSeq" id="WP_165113631.1">
    <property type="nucleotide sequence ID" value="NZ_JAAKZG010000001.1"/>
</dbReference>
<reference evidence="2 3" key="1">
    <citation type="submission" date="2020-02" db="EMBL/GenBank/DDBJ databases">
        <title>Genome sequence of the type strain CGMCC 1.15528 of Mesorhizobium zhangyense.</title>
        <authorList>
            <person name="Gao J."/>
            <person name="Sun J."/>
        </authorList>
    </citation>
    <scope>NUCLEOTIDE SEQUENCE [LARGE SCALE GENOMIC DNA]</scope>
    <source>
        <strain evidence="2 3">CGMCC 1.15528</strain>
    </source>
</reference>
<keyword evidence="1" id="KW-0812">Transmembrane</keyword>
<proteinExistence type="predicted"/>
<keyword evidence="1" id="KW-0472">Membrane</keyword>
<feature type="transmembrane region" description="Helical" evidence="1">
    <location>
        <begin position="30"/>
        <end position="48"/>
    </location>
</feature>
<dbReference type="AlphaFoldDB" id="A0A7C9R4K4"/>